<proteinExistence type="predicted"/>
<dbReference type="OrthoDB" id="2752979at2759"/>
<organism evidence="1 2">
    <name type="scientific">Trametes coccinea (strain BRFM310)</name>
    <name type="common">Pycnoporus coccineus</name>
    <dbReference type="NCBI Taxonomy" id="1353009"/>
    <lineage>
        <taxon>Eukaryota</taxon>
        <taxon>Fungi</taxon>
        <taxon>Dikarya</taxon>
        <taxon>Basidiomycota</taxon>
        <taxon>Agaricomycotina</taxon>
        <taxon>Agaricomycetes</taxon>
        <taxon>Polyporales</taxon>
        <taxon>Polyporaceae</taxon>
        <taxon>Trametes</taxon>
    </lineage>
</organism>
<evidence type="ECO:0000313" key="2">
    <source>
        <dbReference type="Proteomes" id="UP000193067"/>
    </source>
</evidence>
<sequence>MRTKSSILRTKAALARSLQFVPARVEQNLPWKAAHRVLPGRPPSVITHQDAADGGGTLTSQKANSTATKTARVAVTGPLAGGEQDVLEFLVAADRSFASLLERFRLAGLTSRARLEALAKWAREERDMFLVRELRLSAFEQKLVNDALARFPKSMA</sequence>
<accession>A0A1Y2IPD1</accession>
<evidence type="ECO:0000313" key="1">
    <source>
        <dbReference type="EMBL" id="OSD01832.1"/>
    </source>
</evidence>
<gene>
    <name evidence="1" type="ORF">PYCCODRAFT_480488</name>
</gene>
<reference evidence="1 2" key="1">
    <citation type="journal article" date="2015" name="Biotechnol. Biofuels">
        <title>Enhanced degradation of softwood versus hardwood by the white-rot fungus Pycnoporus coccineus.</title>
        <authorList>
            <person name="Couturier M."/>
            <person name="Navarro D."/>
            <person name="Chevret D."/>
            <person name="Henrissat B."/>
            <person name="Piumi F."/>
            <person name="Ruiz-Duenas F.J."/>
            <person name="Martinez A.T."/>
            <person name="Grigoriev I.V."/>
            <person name="Riley R."/>
            <person name="Lipzen A."/>
            <person name="Berrin J.G."/>
            <person name="Master E.R."/>
            <person name="Rosso M.N."/>
        </authorList>
    </citation>
    <scope>NUCLEOTIDE SEQUENCE [LARGE SCALE GENOMIC DNA]</scope>
    <source>
        <strain evidence="1 2">BRFM310</strain>
    </source>
</reference>
<protein>
    <submittedName>
        <fullName evidence="1">Uncharacterized protein</fullName>
    </submittedName>
</protein>
<dbReference type="EMBL" id="KZ084109">
    <property type="protein sequence ID" value="OSD01832.1"/>
    <property type="molecule type" value="Genomic_DNA"/>
</dbReference>
<name>A0A1Y2IPD1_TRAC3</name>
<keyword evidence="2" id="KW-1185">Reference proteome</keyword>
<dbReference type="AlphaFoldDB" id="A0A1Y2IPD1"/>
<dbReference type="Proteomes" id="UP000193067">
    <property type="component" value="Unassembled WGS sequence"/>
</dbReference>